<dbReference type="SUPFAM" id="SSF55347">
    <property type="entry name" value="Glyceraldehyde-3-phosphate dehydrogenase-like, C-terminal domain"/>
    <property type="match status" value="1"/>
</dbReference>
<evidence type="ECO:0000256" key="5">
    <source>
        <dbReference type="ARBA" id="ARBA00013213"/>
    </source>
</evidence>
<dbReference type="KEGG" id="lpb:SH83_02450"/>
<accession>A0A0G9FCE8</accession>
<dbReference type="EMBL" id="LUXO01000035">
    <property type="protein sequence ID" value="KZV01154.1"/>
    <property type="molecule type" value="Genomic_DNA"/>
</dbReference>
<dbReference type="Pfam" id="PF03447">
    <property type="entry name" value="NAD_binding_3"/>
    <property type="match status" value="1"/>
</dbReference>
<dbReference type="InterPro" id="IPR019811">
    <property type="entry name" value="HDH_CS"/>
</dbReference>
<feature type="domain" description="Homoserine dehydrogenase catalytic" evidence="20">
    <location>
        <begin position="137"/>
        <end position="314"/>
    </location>
</feature>
<dbReference type="GO" id="GO:0046872">
    <property type="term" value="F:metal ion binding"/>
    <property type="evidence" value="ECO:0007669"/>
    <property type="project" value="UniProtKB-KW"/>
</dbReference>
<dbReference type="UniPathway" id="UPA00050">
    <property type="reaction ID" value="UER00063"/>
</dbReference>
<evidence type="ECO:0000313" key="30">
    <source>
        <dbReference type="Proteomes" id="UP000094892"/>
    </source>
</evidence>
<evidence type="ECO:0000259" key="21">
    <source>
        <dbReference type="Pfam" id="PF03447"/>
    </source>
</evidence>
<feature type="binding site" evidence="17">
    <location>
        <begin position="9"/>
        <end position="16"/>
    </location>
    <ligand>
        <name>NADP(+)</name>
        <dbReference type="ChEBI" id="CHEBI:58349"/>
    </ligand>
</feature>
<evidence type="ECO:0000256" key="11">
    <source>
        <dbReference type="ARBA" id="ARBA00023002"/>
    </source>
</evidence>
<organism evidence="25 30">
    <name type="scientific">Lactiplantibacillus plantarum</name>
    <name type="common">Lactobacillus plantarum</name>
    <dbReference type="NCBI Taxonomy" id="1590"/>
    <lineage>
        <taxon>Bacteria</taxon>
        <taxon>Bacillati</taxon>
        <taxon>Bacillota</taxon>
        <taxon>Bacilli</taxon>
        <taxon>Lactobacillales</taxon>
        <taxon>Lactobacillaceae</taxon>
        <taxon>Lactiplantibacillus</taxon>
    </lineage>
</organism>
<evidence type="ECO:0000313" key="23">
    <source>
        <dbReference type="EMBL" id="KZU94072.1"/>
    </source>
</evidence>
<evidence type="ECO:0000256" key="8">
    <source>
        <dbReference type="ARBA" id="ARBA00022697"/>
    </source>
</evidence>
<dbReference type="InterPro" id="IPR001342">
    <property type="entry name" value="HDH_cat"/>
</dbReference>
<evidence type="ECO:0000313" key="27">
    <source>
        <dbReference type="Proteomes" id="UP000076872"/>
    </source>
</evidence>
<evidence type="ECO:0000256" key="3">
    <source>
        <dbReference type="ARBA" id="ARBA00005062"/>
    </source>
</evidence>
<dbReference type="PATRIC" id="fig|1590.142.peg.516"/>
<dbReference type="PANTHER" id="PTHR43331">
    <property type="entry name" value="HOMOSERINE DEHYDROGENASE"/>
    <property type="match status" value="1"/>
</dbReference>
<keyword evidence="7 18" id="KW-0028">Amino-acid biosynthesis</keyword>
<evidence type="ECO:0000256" key="15">
    <source>
        <dbReference type="ARBA" id="ARBA00048841"/>
    </source>
</evidence>
<dbReference type="GO" id="GO:0004412">
    <property type="term" value="F:homoserine dehydrogenase activity"/>
    <property type="evidence" value="ECO:0007669"/>
    <property type="project" value="UniProtKB-EC"/>
</dbReference>
<dbReference type="SUPFAM" id="SSF55021">
    <property type="entry name" value="ACT-like"/>
    <property type="match status" value="1"/>
</dbReference>
<dbReference type="Proteomes" id="UP000595466">
    <property type="component" value="Chromosome"/>
</dbReference>
<dbReference type="Proteomes" id="UP000076882">
    <property type="component" value="Unassembled WGS sequence"/>
</dbReference>
<keyword evidence="13" id="KW-0915">Sodium</keyword>
<dbReference type="EMBL" id="LUXM01000033">
    <property type="protein sequence ID" value="KZU94072.1"/>
    <property type="molecule type" value="Genomic_DNA"/>
</dbReference>
<dbReference type="GeneID" id="89668223"/>
<dbReference type="GO" id="GO:0009086">
    <property type="term" value="P:methionine biosynthetic process"/>
    <property type="evidence" value="ECO:0007669"/>
    <property type="project" value="UniProtKB-KW"/>
</dbReference>
<evidence type="ECO:0000256" key="12">
    <source>
        <dbReference type="ARBA" id="ARBA00023027"/>
    </source>
</evidence>
<feature type="domain" description="Aspartate/homoserine dehydrogenase NAD-binding" evidence="21">
    <location>
        <begin position="10"/>
        <end position="129"/>
    </location>
</feature>
<name>A0A0G9FCE8_LACPN</name>
<evidence type="ECO:0000313" key="26">
    <source>
        <dbReference type="EMBL" id="QQM60612.1"/>
    </source>
</evidence>
<keyword evidence="10 17" id="KW-0521">NADP</keyword>
<evidence type="ECO:0000313" key="31">
    <source>
        <dbReference type="Proteomes" id="UP000595466"/>
    </source>
</evidence>
<dbReference type="GO" id="GO:0009088">
    <property type="term" value="P:threonine biosynthetic process"/>
    <property type="evidence" value="ECO:0007669"/>
    <property type="project" value="UniProtKB-UniPathway"/>
</dbReference>
<evidence type="ECO:0000256" key="10">
    <source>
        <dbReference type="ARBA" id="ARBA00022857"/>
    </source>
</evidence>
<dbReference type="Proteomes" id="UP000076989">
    <property type="component" value="Unassembled WGS sequence"/>
</dbReference>
<comment type="similarity">
    <text evidence="4 19">Belongs to the homoserine dehydrogenase family.</text>
</comment>
<dbReference type="EC" id="1.1.1.3" evidence="5 18"/>
<dbReference type="PANTHER" id="PTHR43331:SF1">
    <property type="entry name" value="HOMOSERINE DEHYDROGENASE"/>
    <property type="match status" value="1"/>
</dbReference>
<comment type="catalytic activity">
    <reaction evidence="15">
        <text>L-homoserine + NADP(+) = L-aspartate 4-semialdehyde + NADPH + H(+)</text>
        <dbReference type="Rhea" id="RHEA:15761"/>
        <dbReference type="ChEBI" id="CHEBI:15378"/>
        <dbReference type="ChEBI" id="CHEBI:57476"/>
        <dbReference type="ChEBI" id="CHEBI:57783"/>
        <dbReference type="ChEBI" id="CHEBI:58349"/>
        <dbReference type="ChEBI" id="CHEBI:537519"/>
        <dbReference type="EC" id="1.1.1.3"/>
    </reaction>
    <physiologicalReaction direction="right-to-left" evidence="15">
        <dbReference type="Rhea" id="RHEA:15763"/>
    </physiologicalReaction>
</comment>
<reference evidence="25 30" key="2">
    <citation type="submission" date="2016-08" db="EMBL/GenBank/DDBJ databases">
        <title>Genome sequencing of Lactobacillus plantarum JSA22, isolated from fermented soybean paste.</title>
        <authorList>
            <person name="Choi H.S."/>
        </authorList>
    </citation>
    <scope>NUCLEOTIDE SEQUENCE [LARGE SCALE GENOMIC DNA]</scope>
    <source>
        <strain evidence="25 30">JSA22</strain>
    </source>
</reference>
<evidence type="ECO:0000256" key="2">
    <source>
        <dbReference type="ARBA" id="ARBA00005056"/>
    </source>
</evidence>
<dbReference type="RefSeq" id="WP_003640905.1">
    <property type="nucleotide sequence ID" value="NZ_AP018405.1"/>
</dbReference>
<dbReference type="UniPathway" id="UPA00051">
    <property type="reaction ID" value="UER00465"/>
</dbReference>
<keyword evidence="9" id="KW-0479">Metal-binding</keyword>
<dbReference type="InterPro" id="IPR036291">
    <property type="entry name" value="NAD(P)-bd_dom_sf"/>
</dbReference>
<evidence type="ECO:0000256" key="19">
    <source>
        <dbReference type="RuleBase" id="RU004171"/>
    </source>
</evidence>
<evidence type="ECO:0000256" key="17">
    <source>
        <dbReference type="PIRSR" id="PIRSR000098-2"/>
    </source>
</evidence>
<dbReference type="EMBL" id="MCOL01000001">
    <property type="protein sequence ID" value="ODO60585.1"/>
    <property type="molecule type" value="Genomic_DNA"/>
</dbReference>
<sequence length="428" mass="46672">METIKIGVVGLGTVGTGVVKMLQAHQEKISEITGRKLELACVVVHNLKKHEQVDLGDVQMTDQIATLLDDPSIQIMVEVMGSIHPAKEYITQALQAGKHVVTANKDLIAQYGRELVQIARENHRDLFYEASVAGGIPILRTIDNSFAADRIQRVMGIVNGTTNYIMTQMLTKHWSYDQALSSAQDLGFAESDPTNDVEGLDAAFKMIILTQFAFGMSLSLDHVQVQGITKISPEDIAEAHQLGYTIKLLGIAEEIDDRIAVSVGPVLVSDQHPLATVQNENNAVMVTGTAVGNTMFYGPGAGELPTANSVLSDITTVAKNIALNTTGNTFNSYRQETVLATPEDVVYPHFIALKMRDVPGMMMKLTAIMTRAEVSFSRIIQNQLGDGNARVVIITHAMNDQQLADITREIGEQENMQLLASYKVLKNA</sequence>
<reference evidence="27 28" key="1">
    <citation type="submission" date="2016-03" db="EMBL/GenBank/DDBJ databases">
        <title>Comparative genomics of 54 Lactobacillus plantarum strains reveals genomic uncoupling from niche constraints.</title>
        <authorList>
            <person name="Martino M.E."/>
        </authorList>
    </citation>
    <scope>NUCLEOTIDE SEQUENCE [LARGE SCALE GENOMIC DNA]</scope>
    <source>
        <strain evidence="23 28">19.1</strain>
        <strain evidence="24 27">NAB2</strain>
        <strain evidence="22 29">Nizo2260</strain>
    </source>
</reference>
<evidence type="ECO:0000256" key="9">
    <source>
        <dbReference type="ARBA" id="ARBA00022723"/>
    </source>
</evidence>
<dbReference type="InterPro" id="IPR005106">
    <property type="entry name" value="Asp/hSer_DH_NAD-bd"/>
</dbReference>
<evidence type="ECO:0000259" key="20">
    <source>
        <dbReference type="Pfam" id="PF00742"/>
    </source>
</evidence>
<evidence type="ECO:0000256" key="1">
    <source>
        <dbReference type="ARBA" id="ARBA00001920"/>
    </source>
</evidence>
<dbReference type="Proteomes" id="UP000076872">
    <property type="component" value="Unassembled WGS sequence"/>
</dbReference>
<evidence type="ECO:0000313" key="29">
    <source>
        <dbReference type="Proteomes" id="UP000076989"/>
    </source>
</evidence>
<evidence type="ECO:0000256" key="4">
    <source>
        <dbReference type="ARBA" id="ARBA00006753"/>
    </source>
</evidence>
<evidence type="ECO:0000313" key="28">
    <source>
        <dbReference type="Proteomes" id="UP000076882"/>
    </source>
</evidence>
<keyword evidence="12" id="KW-0520">NAD</keyword>
<evidence type="ECO:0000256" key="13">
    <source>
        <dbReference type="ARBA" id="ARBA00023053"/>
    </source>
</evidence>
<dbReference type="CDD" id="cd04881">
    <property type="entry name" value="ACT_HSDH-Hom"/>
    <property type="match status" value="1"/>
</dbReference>
<dbReference type="Gene3D" id="3.40.50.720">
    <property type="entry name" value="NAD(P)-binding Rossmann-like Domain"/>
    <property type="match status" value="1"/>
</dbReference>
<dbReference type="EMBL" id="CP066817">
    <property type="protein sequence ID" value="QQM60612.1"/>
    <property type="molecule type" value="Genomic_DNA"/>
</dbReference>
<gene>
    <name evidence="26" type="ORF">JH395_12920</name>
    <name evidence="23" type="ORF">Lp19_2046</name>
    <name evidence="25" type="ORF">LPJSA22_00527</name>
    <name evidence="24" type="ORF">NAB2_3063</name>
    <name evidence="22" type="ORF">Nizo2260_0980</name>
</gene>
<feature type="active site" description="Proton donor" evidence="16">
    <location>
        <position position="205"/>
    </location>
</feature>
<dbReference type="InterPro" id="IPR016204">
    <property type="entry name" value="HDH"/>
</dbReference>
<dbReference type="FunFam" id="3.30.360.10:FF:000005">
    <property type="entry name" value="Homoserine dehydrogenase"/>
    <property type="match status" value="1"/>
</dbReference>
<dbReference type="FunFam" id="3.40.50.720:FF:000062">
    <property type="entry name" value="Homoserine dehydrogenase"/>
    <property type="match status" value="1"/>
</dbReference>
<protein>
    <recommendedName>
        <fullName evidence="6 18">Homoserine dehydrogenase</fullName>
        <ecNumber evidence="5 18">1.1.1.3</ecNumber>
    </recommendedName>
</protein>
<feature type="binding site" evidence="17">
    <location>
        <position position="105"/>
    </location>
    <ligand>
        <name>NADPH</name>
        <dbReference type="ChEBI" id="CHEBI:57783"/>
    </ligand>
</feature>
<evidence type="ECO:0000256" key="16">
    <source>
        <dbReference type="PIRSR" id="PIRSR000098-1"/>
    </source>
</evidence>
<dbReference type="Gene3D" id="3.30.70.260">
    <property type="match status" value="1"/>
</dbReference>
<dbReference type="GO" id="GO:0050661">
    <property type="term" value="F:NADP binding"/>
    <property type="evidence" value="ECO:0007669"/>
    <property type="project" value="InterPro"/>
</dbReference>
<dbReference type="PROSITE" id="PS01042">
    <property type="entry name" value="HOMOSER_DHGENASE"/>
    <property type="match status" value="1"/>
</dbReference>
<evidence type="ECO:0000256" key="14">
    <source>
        <dbReference type="ARBA" id="ARBA00023167"/>
    </source>
</evidence>
<comment type="pathway">
    <text evidence="2 18">Amino-acid biosynthesis; L-threonine biosynthesis; L-threonine from L-aspartate: step 3/5.</text>
</comment>
<evidence type="ECO:0000256" key="18">
    <source>
        <dbReference type="RuleBase" id="RU000579"/>
    </source>
</evidence>
<comment type="cofactor">
    <cofactor evidence="1">
        <name>a metal cation</name>
        <dbReference type="ChEBI" id="CHEBI:25213"/>
    </cofactor>
</comment>
<feature type="binding site" evidence="17">
    <location>
        <position position="190"/>
    </location>
    <ligand>
        <name>L-homoserine</name>
        <dbReference type="ChEBI" id="CHEBI:57476"/>
    </ligand>
</feature>
<dbReference type="EMBL" id="LUWI01000016">
    <property type="protein sequence ID" value="KZU05585.1"/>
    <property type="molecule type" value="Genomic_DNA"/>
</dbReference>
<keyword evidence="8 18" id="KW-0791">Threonine biosynthesis</keyword>
<evidence type="ECO:0000313" key="24">
    <source>
        <dbReference type="EMBL" id="KZV01154.1"/>
    </source>
</evidence>
<keyword evidence="14 18" id="KW-0486">Methionine biosynthesis</keyword>
<dbReference type="SUPFAM" id="SSF51735">
    <property type="entry name" value="NAD(P)-binding Rossmann-fold domains"/>
    <property type="match status" value="1"/>
</dbReference>
<dbReference type="AlphaFoldDB" id="A0A0G9FCE8"/>
<dbReference type="Pfam" id="PF00742">
    <property type="entry name" value="Homoserine_dh"/>
    <property type="match status" value="1"/>
</dbReference>
<dbReference type="Gene3D" id="3.30.360.10">
    <property type="entry name" value="Dihydrodipicolinate Reductase, domain 2"/>
    <property type="match status" value="1"/>
</dbReference>
<evidence type="ECO:0000256" key="6">
    <source>
        <dbReference type="ARBA" id="ARBA00013376"/>
    </source>
</evidence>
<comment type="pathway">
    <text evidence="3 18">Amino-acid biosynthesis; L-methionine biosynthesis via de novo pathway; L-homoserine from L-aspartate: step 3/3.</text>
</comment>
<dbReference type="OMA" id="LMFYGPG"/>
<dbReference type="NCBIfam" id="NF004976">
    <property type="entry name" value="PRK06349.1"/>
    <property type="match status" value="1"/>
</dbReference>
<dbReference type="InterPro" id="IPR045865">
    <property type="entry name" value="ACT-like_dom_sf"/>
</dbReference>
<dbReference type="PIRSF" id="PIRSF000098">
    <property type="entry name" value="Homoser_dehydrog"/>
    <property type="match status" value="1"/>
</dbReference>
<keyword evidence="11 18" id="KW-0560">Oxidoreductase</keyword>
<proteinExistence type="inferred from homology"/>
<evidence type="ECO:0000313" key="25">
    <source>
        <dbReference type="EMBL" id="ODO60585.1"/>
    </source>
</evidence>
<evidence type="ECO:0000313" key="22">
    <source>
        <dbReference type="EMBL" id="KZU05585.1"/>
    </source>
</evidence>
<evidence type="ECO:0000256" key="7">
    <source>
        <dbReference type="ARBA" id="ARBA00022605"/>
    </source>
</evidence>
<reference evidence="26 31" key="3">
    <citation type="submission" date="2020-12" db="EMBL/GenBank/DDBJ databases">
        <title>Whole genome sequencing of Lactobacillus plantarum PC518.</title>
        <authorList>
            <person name="Guo Q."/>
        </authorList>
    </citation>
    <scope>NUCLEOTIDE SEQUENCE [LARGE SCALE GENOMIC DNA]</scope>
    <source>
        <strain evidence="26 31">PC518</strain>
    </source>
</reference>
<dbReference type="Proteomes" id="UP000094892">
    <property type="component" value="Unassembled WGS sequence"/>
</dbReference>
<dbReference type="SMR" id="A0A0G9FCE8"/>